<accession>A0ABY7ME90</accession>
<dbReference type="EMBL" id="CP115149">
    <property type="protein sequence ID" value="WBL37586.1"/>
    <property type="molecule type" value="Genomic_DNA"/>
</dbReference>
<sequence>MPETSPATIPTAADDASRGVRAVGCERRRERAGEMEMRGERDVGNRLRKG</sequence>
<evidence type="ECO:0000313" key="2">
    <source>
        <dbReference type="EMBL" id="WBL37586.1"/>
    </source>
</evidence>
<dbReference type="Proteomes" id="UP001212803">
    <property type="component" value="Chromosome"/>
</dbReference>
<organism evidence="2 3">
    <name type="scientific">Tepidiforma flava</name>
    <dbReference type="NCBI Taxonomy" id="3004094"/>
    <lineage>
        <taxon>Bacteria</taxon>
        <taxon>Bacillati</taxon>
        <taxon>Chloroflexota</taxon>
        <taxon>Tepidiformia</taxon>
        <taxon>Tepidiformales</taxon>
        <taxon>Tepidiformaceae</taxon>
        <taxon>Tepidiforma</taxon>
    </lineage>
</organism>
<evidence type="ECO:0000313" key="3">
    <source>
        <dbReference type="Proteomes" id="UP001212803"/>
    </source>
</evidence>
<evidence type="ECO:0000256" key="1">
    <source>
        <dbReference type="SAM" id="MobiDB-lite"/>
    </source>
</evidence>
<feature type="compositionally biased region" description="Basic and acidic residues" evidence="1">
    <location>
        <begin position="24"/>
        <end position="50"/>
    </location>
</feature>
<feature type="region of interest" description="Disordered" evidence="1">
    <location>
        <begin position="1"/>
        <end position="50"/>
    </location>
</feature>
<dbReference type="RefSeq" id="WP_270058100.1">
    <property type="nucleotide sequence ID" value="NZ_CP115149.1"/>
</dbReference>
<name>A0ABY7ME90_9CHLR</name>
<protein>
    <submittedName>
        <fullName evidence="2">Uncharacterized protein</fullName>
    </submittedName>
</protein>
<reference evidence="2 3" key="1">
    <citation type="journal article" date="2023" name="ISME J.">
        <title>Thermophilic Dehalococcoidia with unusual traits shed light on an unexpected past.</title>
        <authorList>
            <person name="Palmer M."/>
            <person name="Covington J.K."/>
            <person name="Zhou E.M."/>
            <person name="Thomas S.C."/>
            <person name="Habib N."/>
            <person name="Seymour C.O."/>
            <person name="Lai D."/>
            <person name="Johnston J."/>
            <person name="Hashimi A."/>
            <person name="Jiao J.Y."/>
            <person name="Muok A.R."/>
            <person name="Liu L."/>
            <person name="Xian W.D."/>
            <person name="Zhi X.Y."/>
            <person name="Li M.M."/>
            <person name="Silva L.P."/>
            <person name="Bowen B.P."/>
            <person name="Louie K."/>
            <person name="Briegel A."/>
            <person name="Pett-Ridge J."/>
            <person name="Weber P.K."/>
            <person name="Tocheva E.I."/>
            <person name="Woyke T."/>
            <person name="Northen T.R."/>
            <person name="Mayali X."/>
            <person name="Li W.J."/>
            <person name="Hedlund B.P."/>
        </authorList>
    </citation>
    <scope>NUCLEOTIDE SEQUENCE [LARGE SCALE GENOMIC DNA]</scope>
    <source>
        <strain evidence="2 3">YIM 72310</strain>
    </source>
</reference>
<gene>
    <name evidence="2" type="ORF">O0235_11445</name>
</gene>
<proteinExistence type="predicted"/>
<keyword evidence="3" id="KW-1185">Reference proteome</keyword>